<organism evidence="2 3">
    <name type="scientific">Staurois parvus</name>
    <dbReference type="NCBI Taxonomy" id="386267"/>
    <lineage>
        <taxon>Eukaryota</taxon>
        <taxon>Metazoa</taxon>
        <taxon>Chordata</taxon>
        <taxon>Craniata</taxon>
        <taxon>Vertebrata</taxon>
        <taxon>Euteleostomi</taxon>
        <taxon>Amphibia</taxon>
        <taxon>Batrachia</taxon>
        <taxon>Anura</taxon>
        <taxon>Neobatrachia</taxon>
        <taxon>Ranoidea</taxon>
        <taxon>Ranidae</taxon>
        <taxon>Staurois</taxon>
    </lineage>
</organism>
<reference evidence="2" key="1">
    <citation type="submission" date="2023-05" db="EMBL/GenBank/DDBJ databases">
        <authorList>
            <person name="Stuckert A."/>
        </authorList>
    </citation>
    <scope>NUCLEOTIDE SEQUENCE</scope>
</reference>
<name>A0ABN9B636_9NEOB</name>
<sequence>MEISNGGSEVWYSNGPGLLILDLTSLKVTKRLEPYLAPSFVISMATSTDCNGEDTVWCLDDKTNTLVMYHAASYQLCARYFCGDCSPLRDMFAVKATSDLAPVSLPEKNCDRQCQSEVSIICSQDRGVQLLSHQDSLTDYCSVSSTSSVPQGAAKSSSSLPSTPVSYNSTLFSTDSEEPELLREQRPRIPSESWGTKAPPTEEEKILMQAVRVLAVKDLLWVPRRGGDIIIIGLEKECGG</sequence>
<feature type="region of interest" description="Disordered" evidence="1">
    <location>
        <begin position="148"/>
        <end position="201"/>
    </location>
</feature>
<dbReference type="Proteomes" id="UP001162483">
    <property type="component" value="Unassembled WGS sequence"/>
</dbReference>
<gene>
    <name evidence="2" type="ORF">SPARVUS_LOCUS2205216</name>
</gene>
<evidence type="ECO:0000313" key="3">
    <source>
        <dbReference type="Proteomes" id="UP001162483"/>
    </source>
</evidence>
<proteinExistence type="predicted"/>
<keyword evidence="3" id="KW-1185">Reference proteome</keyword>
<evidence type="ECO:0000313" key="2">
    <source>
        <dbReference type="EMBL" id="CAI9543026.1"/>
    </source>
</evidence>
<accession>A0ABN9B636</accession>
<dbReference type="EMBL" id="CATNWA010002488">
    <property type="protein sequence ID" value="CAI9543026.1"/>
    <property type="molecule type" value="Genomic_DNA"/>
</dbReference>
<protein>
    <submittedName>
        <fullName evidence="2">Uncharacterized protein</fullName>
    </submittedName>
</protein>
<comment type="caution">
    <text evidence="2">The sequence shown here is derived from an EMBL/GenBank/DDBJ whole genome shotgun (WGS) entry which is preliminary data.</text>
</comment>
<feature type="non-terminal residue" evidence="2">
    <location>
        <position position="240"/>
    </location>
</feature>
<feature type="compositionally biased region" description="Low complexity" evidence="1">
    <location>
        <begin position="156"/>
        <end position="169"/>
    </location>
</feature>
<evidence type="ECO:0000256" key="1">
    <source>
        <dbReference type="SAM" id="MobiDB-lite"/>
    </source>
</evidence>
<feature type="compositionally biased region" description="Basic and acidic residues" evidence="1">
    <location>
        <begin position="180"/>
        <end position="189"/>
    </location>
</feature>